<dbReference type="Gene3D" id="1.10.10.60">
    <property type="entry name" value="Homeodomain-like"/>
    <property type="match status" value="1"/>
</dbReference>
<dbReference type="InterPro" id="IPR004875">
    <property type="entry name" value="DDE_SF_endonuclease_dom"/>
</dbReference>
<dbReference type="InterPro" id="IPR050863">
    <property type="entry name" value="CenT-Element_Derived"/>
</dbReference>
<dbReference type="SUPFAM" id="SSF46689">
    <property type="entry name" value="Homeodomain-like"/>
    <property type="match status" value="1"/>
</dbReference>
<feature type="compositionally biased region" description="Low complexity" evidence="2">
    <location>
        <begin position="514"/>
        <end position="532"/>
    </location>
</feature>
<evidence type="ECO:0000313" key="5">
    <source>
        <dbReference type="EMBL" id="KAJ4452009.1"/>
    </source>
</evidence>
<evidence type="ECO:0008006" key="7">
    <source>
        <dbReference type="Google" id="ProtNLM"/>
    </source>
</evidence>
<name>A0ABQ8TZ40_PERAM</name>
<dbReference type="PANTHER" id="PTHR19303:SF74">
    <property type="entry name" value="POGO TRANSPOSABLE ELEMENT WITH KRAB DOMAIN"/>
    <property type="match status" value="1"/>
</dbReference>
<feature type="domain" description="DDE-1" evidence="3">
    <location>
        <begin position="321"/>
        <end position="461"/>
    </location>
</feature>
<dbReference type="Proteomes" id="UP001148838">
    <property type="component" value="Unassembled WGS sequence"/>
</dbReference>
<evidence type="ECO:0000313" key="6">
    <source>
        <dbReference type="Proteomes" id="UP001148838"/>
    </source>
</evidence>
<sequence length="659" mass="74102">MMTQNICMEISYVLRGPTVQALYNSVRNIADMNVALKAKQCLQYCFVIHFTQFSSFSIYNTYKVQVASNIRQYISLTIGQIRYDAAAGELLHFRVLMVQVIAETMPRKYKRKLGVPARGQWEEENLLEAVTRITKGDIGIREASRYYGIPESTIRRRKASNSLTKTVLGPEGVFGRENEKRLAKHIKRLASSGFAPDQRSVRRMAFQFAQSLGLKHPFNMEKQEAGYDWMMSFLERNPEISLRQSQGLSVNRGQGLSREEVKGFFDLLEKIMTEHRLFDKPANIFNMDESGIQIINKAGKVLTAKGSKNVSVLTSAEKGETVTVIACNNAEGRFLPPVLVMKGTNKKRDVCDGLPPGSDVFMNPKSAYINTELFIRWFKEIFLVKKSPGVNLLIVDGHASHCTSLELLELADRNNVVLLCLPSHTTHALQPLDRAFFSPLKQYFNQETQAAMKNEGKQGLSRSKVGYLLGTAWKKAASVGNAVNGFRACGIYPLNPHAIPEHMFCIADATPDETQPSSHSSPETQSSASQTPRKTIDRPSHSTETFTPTKILQEVSPLPKLPSKKSNIRKQPALELTSPENLERKKSLFRAKEQKEKNKIERSMQKAKKGPAERGRRSELNMIAVVPVLAMLKIHHHQTQTNVQNAGRTILLRKRKMIG</sequence>
<proteinExistence type="predicted"/>
<feature type="region of interest" description="Disordered" evidence="2">
    <location>
        <begin position="510"/>
        <end position="616"/>
    </location>
</feature>
<protein>
    <recommendedName>
        <fullName evidence="7">HTH CENPB-type domain-containing protein</fullName>
    </recommendedName>
</protein>
<dbReference type="EMBL" id="JAJSOF020000001">
    <property type="protein sequence ID" value="KAJ4452009.1"/>
    <property type="molecule type" value="Genomic_DNA"/>
</dbReference>
<dbReference type="PANTHER" id="PTHR19303">
    <property type="entry name" value="TRANSPOSON"/>
    <property type="match status" value="1"/>
</dbReference>
<feature type="compositionally biased region" description="Basic and acidic residues" evidence="2">
    <location>
        <begin position="581"/>
        <end position="616"/>
    </location>
</feature>
<dbReference type="Pfam" id="PF03184">
    <property type="entry name" value="DDE_1"/>
    <property type="match status" value="1"/>
</dbReference>
<reference evidence="5 6" key="1">
    <citation type="journal article" date="2022" name="Allergy">
        <title>Genome assembly and annotation of Periplaneta americana reveal a comprehensive cockroach allergen profile.</title>
        <authorList>
            <person name="Wang L."/>
            <person name="Xiong Q."/>
            <person name="Saelim N."/>
            <person name="Wang L."/>
            <person name="Nong W."/>
            <person name="Wan A.T."/>
            <person name="Shi M."/>
            <person name="Liu X."/>
            <person name="Cao Q."/>
            <person name="Hui J.H.L."/>
            <person name="Sookrung N."/>
            <person name="Leung T.F."/>
            <person name="Tungtrongchitr A."/>
            <person name="Tsui S.K.W."/>
        </authorList>
    </citation>
    <scope>NUCLEOTIDE SEQUENCE [LARGE SCALE GENOMIC DNA]</scope>
    <source>
        <strain evidence="5">PWHHKU_190912</strain>
    </source>
</reference>
<gene>
    <name evidence="5" type="ORF">ANN_03522</name>
</gene>
<evidence type="ECO:0000256" key="1">
    <source>
        <dbReference type="ARBA" id="ARBA00004123"/>
    </source>
</evidence>
<organism evidence="5 6">
    <name type="scientific">Periplaneta americana</name>
    <name type="common">American cockroach</name>
    <name type="synonym">Blatta americana</name>
    <dbReference type="NCBI Taxonomy" id="6978"/>
    <lineage>
        <taxon>Eukaryota</taxon>
        <taxon>Metazoa</taxon>
        <taxon>Ecdysozoa</taxon>
        <taxon>Arthropoda</taxon>
        <taxon>Hexapoda</taxon>
        <taxon>Insecta</taxon>
        <taxon>Pterygota</taxon>
        <taxon>Neoptera</taxon>
        <taxon>Polyneoptera</taxon>
        <taxon>Dictyoptera</taxon>
        <taxon>Blattodea</taxon>
        <taxon>Blattoidea</taxon>
        <taxon>Blattidae</taxon>
        <taxon>Blattinae</taxon>
        <taxon>Periplaneta</taxon>
    </lineage>
</organism>
<dbReference type="Pfam" id="PF05225">
    <property type="entry name" value="HTH_psq"/>
    <property type="match status" value="1"/>
</dbReference>
<keyword evidence="6" id="KW-1185">Reference proteome</keyword>
<evidence type="ECO:0000259" key="4">
    <source>
        <dbReference type="Pfam" id="PF05225"/>
    </source>
</evidence>
<evidence type="ECO:0000256" key="2">
    <source>
        <dbReference type="SAM" id="MobiDB-lite"/>
    </source>
</evidence>
<dbReference type="InterPro" id="IPR007889">
    <property type="entry name" value="HTH_Psq"/>
</dbReference>
<feature type="domain" description="HTH psq-type" evidence="4">
    <location>
        <begin position="123"/>
        <end position="158"/>
    </location>
</feature>
<comment type="caution">
    <text evidence="5">The sequence shown here is derived from an EMBL/GenBank/DDBJ whole genome shotgun (WGS) entry which is preliminary data.</text>
</comment>
<comment type="subcellular location">
    <subcellularLocation>
        <location evidence="1">Nucleus</location>
    </subcellularLocation>
</comment>
<accession>A0ABQ8TZ40</accession>
<dbReference type="InterPro" id="IPR009057">
    <property type="entry name" value="Homeodomain-like_sf"/>
</dbReference>
<evidence type="ECO:0000259" key="3">
    <source>
        <dbReference type="Pfam" id="PF03184"/>
    </source>
</evidence>